<organism evidence="4 5">
    <name type="scientific">Pseudobowmanella zhangzhouensis</name>
    <dbReference type="NCBI Taxonomy" id="1537679"/>
    <lineage>
        <taxon>Bacteria</taxon>
        <taxon>Pseudomonadati</taxon>
        <taxon>Pseudomonadota</taxon>
        <taxon>Gammaproteobacteria</taxon>
        <taxon>Alteromonadales</taxon>
        <taxon>Alteromonadaceae</taxon>
    </lineage>
</organism>
<dbReference type="PIRSF" id="PIRSF006223">
    <property type="entry name" value="DsrC_TusE"/>
    <property type="match status" value="1"/>
</dbReference>
<dbReference type="RefSeq" id="WP_131256951.1">
    <property type="nucleotide sequence ID" value="NZ_JBHSUS010000001.1"/>
</dbReference>
<comment type="caution">
    <text evidence="4">The sequence shown here is derived from an EMBL/GenBank/DDBJ whole genome shotgun (WGS) entry which is preliminary data.</text>
</comment>
<dbReference type="EC" id="2.8.1.-" evidence="3"/>
<evidence type="ECO:0000313" key="5">
    <source>
        <dbReference type="Proteomes" id="UP001596364"/>
    </source>
</evidence>
<dbReference type="InterPro" id="IPR043163">
    <property type="entry name" value="DsrC-like_N"/>
</dbReference>
<dbReference type="NCBIfam" id="TIGR03342">
    <property type="entry name" value="dsrC_tusE_dsvC"/>
    <property type="match status" value="1"/>
</dbReference>
<name>A0ABW1XLC9_9ALTE</name>
<comment type="similarity">
    <text evidence="3">Belongs to the dsrC/tusE family.</text>
</comment>
<dbReference type="PANTHER" id="PTHR37010:SF1">
    <property type="entry name" value="SULFURTRANSFERASE TUSE"/>
    <property type="match status" value="1"/>
</dbReference>
<dbReference type="InterPro" id="IPR025526">
    <property type="entry name" value="DsrC-like_dom_sf"/>
</dbReference>
<accession>A0ABW1XLC9</accession>
<evidence type="ECO:0000256" key="2">
    <source>
        <dbReference type="ARBA" id="ARBA00022490"/>
    </source>
</evidence>
<keyword evidence="5" id="KW-1185">Reference proteome</keyword>
<evidence type="ECO:0000256" key="1">
    <source>
        <dbReference type="ARBA" id="ARBA00004496"/>
    </source>
</evidence>
<dbReference type="Gene3D" id="1.10.10.370">
    <property type="entry name" value="DsrC-like protein, C-terminal domain"/>
    <property type="match status" value="1"/>
</dbReference>
<dbReference type="SUPFAM" id="SSF69721">
    <property type="entry name" value="DsrC, the gamma subunit of dissimilatory sulfite reductase"/>
    <property type="match status" value="1"/>
</dbReference>
<dbReference type="InterPro" id="IPR042072">
    <property type="entry name" value="DsrC-like_C"/>
</dbReference>
<sequence>MQYFVEFNGQSFETDKLGYLLDHTQWSPELGTYMASLDNIELDEQRWEVINFVRHFYLEFETSPAIRALVKAMEKKYGPEKGNSRYLYKLFPLGPAKLVSKYAGLPKPKKCL</sequence>
<protein>
    <recommendedName>
        <fullName evidence="3">Sulfurtransferase</fullName>
        <ecNumber evidence="3">2.8.1.-</ecNumber>
    </recommendedName>
</protein>
<dbReference type="Proteomes" id="UP001596364">
    <property type="component" value="Unassembled WGS sequence"/>
</dbReference>
<dbReference type="Pfam" id="PF04358">
    <property type="entry name" value="DsrC"/>
    <property type="match status" value="1"/>
</dbReference>
<dbReference type="Gene3D" id="3.30.1420.10">
    <property type="match status" value="1"/>
</dbReference>
<keyword evidence="2" id="KW-0963">Cytoplasm</keyword>
<dbReference type="PANTHER" id="PTHR37010">
    <property type="entry name" value="SULFURTRANSFERASE TUSE"/>
    <property type="match status" value="1"/>
</dbReference>
<dbReference type="InterPro" id="IPR007453">
    <property type="entry name" value="DsrC/TusE"/>
</dbReference>
<comment type="subcellular location">
    <subcellularLocation>
        <location evidence="1">Cytoplasm</location>
    </subcellularLocation>
</comment>
<dbReference type="EMBL" id="JBHSUS010000001">
    <property type="protein sequence ID" value="MFC6440065.1"/>
    <property type="molecule type" value="Genomic_DNA"/>
</dbReference>
<gene>
    <name evidence="4" type="ORF">ACFP85_07880</name>
</gene>
<comment type="function">
    <text evidence="3">Part of a sulfur-relay system.</text>
</comment>
<keyword evidence="3" id="KW-0808">Transferase</keyword>
<proteinExistence type="inferred from homology"/>
<reference evidence="5" key="1">
    <citation type="journal article" date="2019" name="Int. J. Syst. Evol. Microbiol.">
        <title>The Global Catalogue of Microorganisms (GCM) 10K type strain sequencing project: providing services to taxonomists for standard genome sequencing and annotation.</title>
        <authorList>
            <consortium name="The Broad Institute Genomics Platform"/>
            <consortium name="The Broad Institute Genome Sequencing Center for Infectious Disease"/>
            <person name="Wu L."/>
            <person name="Ma J."/>
        </authorList>
    </citation>
    <scope>NUCLEOTIDE SEQUENCE [LARGE SCALE GENOMIC DNA]</scope>
    <source>
        <strain evidence="5">CGMCC 1.16031</strain>
    </source>
</reference>
<evidence type="ECO:0000256" key="3">
    <source>
        <dbReference type="PIRNR" id="PIRNR006223"/>
    </source>
</evidence>
<evidence type="ECO:0000313" key="4">
    <source>
        <dbReference type="EMBL" id="MFC6440065.1"/>
    </source>
</evidence>